<evidence type="ECO:0000256" key="1">
    <source>
        <dbReference type="SAM" id="MobiDB-lite"/>
    </source>
</evidence>
<keyword evidence="2" id="KW-1133">Transmembrane helix</keyword>
<dbReference type="PANTHER" id="PTHR23150:SF35">
    <property type="entry name" value="BLL6746 PROTEIN"/>
    <property type="match status" value="1"/>
</dbReference>
<dbReference type="SUPFAM" id="SSF56436">
    <property type="entry name" value="C-type lectin-like"/>
    <property type="match status" value="1"/>
</dbReference>
<evidence type="ECO:0000313" key="4">
    <source>
        <dbReference type="EMBL" id="NKZ39044.1"/>
    </source>
</evidence>
<gene>
    <name evidence="4" type="ORF">HF690_08785</name>
</gene>
<dbReference type="InterPro" id="IPR005532">
    <property type="entry name" value="SUMF_dom"/>
</dbReference>
<organism evidence="4 5">
    <name type="scientific">Oleiagrimonas citrea</name>
    <dbReference type="NCBI Taxonomy" id="1665687"/>
    <lineage>
        <taxon>Bacteria</taxon>
        <taxon>Pseudomonadati</taxon>
        <taxon>Pseudomonadota</taxon>
        <taxon>Gammaproteobacteria</taxon>
        <taxon>Lysobacterales</taxon>
        <taxon>Rhodanobacteraceae</taxon>
        <taxon>Oleiagrimonas</taxon>
    </lineage>
</organism>
<dbReference type="InterPro" id="IPR051043">
    <property type="entry name" value="Sulfatase_Mod_Factor_Kinase"/>
</dbReference>
<dbReference type="AlphaFoldDB" id="A0A846ZLH3"/>
<feature type="transmembrane region" description="Helical" evidence="2">
    <location>
        <begin position="12"/>
        <end position="31"/>
    </location>
</feature>
<keyword evidence="2" id="KW-0472">Membrane</keyword>
<evidence type="ECO:0000259" key="3">
    <source>
        <dbReference type="Pfam" id="PF03781"/>
    </source>
</evidence>
<dbReference type="Gene3D" id="1.25.40.10">
    <property type="entry name" value="Tetratricopeptide repeat domain"/>
    <property type="match status" value="1"/>
</dbReference>
<proteinExistence type="predicted"/>
<dbReference type="RefSeq" id="WP_113064690.1">
    <property type="nucleotide sequence ID" value="NZ_JAAZQD010000003.1"/>
</dbReference>
<dbReference type="SUPFAM" id="SSF48452">
    <property type="entry name" value="TPR-like"/>
    <property type="match status" value="1"/>
</dbReference>
<keyword evidence="2" id="KW-0812">Transmembrane</keyword>
<protein>
    <submittedName>
        <fullName evidence="4">SUMF1/EgtB/PvdO family nonheme iron enzyme</fullName>
    </submittedName>
</protein>
<dbReference type="InterPro" id="IPR016187">
    <property type="entry name" value="CTDL_fold"/>
</dbReference>
<reference evidence="4 5" key="1">
    <citation type="journal article" date="2017" name="Int. J. Syst. Evol. Microbiol.">
        <title>Oleiagrimonas citrea sp. nov., a marine bacterium isolated from tidal flat sediment and emended description of the genus Oleiagrimonas Fang et al. 2015 and Oleiagrimonas soli.</title>
        <authorList>
            <person name="Yang S.H."/>
            <person name="Seo H.S."/>
            <person name="Seong C.N."/>
            <person name="Kwon K.K."/>
        </authorList>
    </citation>
    <scope>NUCLEOTIDE SEQUENCE [LARGE SCALE GENOMIC DNA]</scope>
    <source>
        <strain evidence="4 5">MEBiC09124</strain>
    </source>
</reference>
<evidence type="ECO:0000256" key="2">
    <source>
        <dbReference type="SAM" id="Phobius"/>
    </source>
</evidence>
<sequence length="653" mass="71231">MPNSKSERRQRAMGGAIGVSLLGLAMLYHFFPALLHVPAEADRPQRAARPGGPMAPPLGFDRRPQGTQSASVRINELDAGPPLSLAPRAVIAARLRPAPASSAAAQTETPALTDLLTRAADALGKGNLSGDSDSAMSLYMQALKLRPDSNRAREGLAHVQQRLIAEIEDDLSSGDADAAQTTLQVLQQLPNAGAESQRLQRSLQTLRQVRPLLAHAADLMGQGHDMLPADDNALAVYRQVLGIDPGNHVARQGLQRIQRKLLDQALGAVAQDDFDGADAALAQAAKIDPNATALQDTRGRIEGIRRQRAESRLQQAGTALDGGDLALAQKLRDQALQISPDVPGVNAFDQRLHNARIYANYRPGQTFRDAYVDISGHAPTMVVIPTGSFMMGSPDSESGHEPNESPLHKVDIKHGLAVSRTEISVAQFREFVRESGYVPDSVRLHGSNIYDGRRGTMRDDSDATWQDDYAGRPARGDHPVVNVSWRDATAYAAWLSKRTGKTYRLLSEAEYEYVMRGGTTTPYWWGSGSPTREVENLPGSRDRSPLRRSWTHAFRGYRDGYWGDAPVGHFAPNPFGLYDIDGNVSEWVQDCWHDNYTRAPRDGSAWVNPGCSLRMVRGASWGSSPEQARSAFRVAAEPTTRSGRVGFRVAREL</sequence>
<keyword evidence="5" id="KW-1185">Reference proteome</keyword>
<dbReference type="InterPro" id="IPR011990">
    <property type="entry name" value="TPR-like_helical_dom_sf"/>
</dbReference>
<dbReference type="Pfam" id="PF03781">
    <property type="entry name" value="FGE-sulfatase"/>
    <property type="match status" value="1"/>
</dbReference>
<comment type="caution">
    <text evidence="4">The sequence shown here is derived from an EMBL/GenBank/DDBJ whole genome shotgun (WGS) entry which is preliminary data.</text>
</comment>
<dbReference type="PANTHER" id="PTHR23150">
    <property type="entry name" value="SULFATASE MODIFYING FACTOR 1, 2"/>
    <property type="match status" value="1"/>
</dbReference>
<accession>A0A846ZLH3</accession>
<dbReference type="GO" id="GO:0120147">
    <property type="term" value="F:formylglycine-generating oxidase activity"/>
    <property type="evidence" value="ECO:0007669"/>
    <property type="project" value="TreeGrafter"/>
</dbReference>
<feature type="region of interest" description="Disordered" evidence="1">
    <location>
        <begin position="42"/>
        <end position="69"/>
    </location>
</feature>
<dbReference type="InterPro" id="IPR042095">
    <property type="entry name" value="SUMF_sf"/>
</dbReference>
<dbReference type="Gene3D" id="3.90.1580.10">
    <property type="entry name" value="paralog of FGE (formylglycine-generating enzyme)"/>
    <property type="match status" value="1"/>
</dbReference>
<dbReference type="EMBL" id="JAAZQD010000003">
    <property type="protein sequence ID" value="NKZ39044.1"/>
    <property type="molecule type" value="Genomic_DNA"/>
</dbReference>
<evidence type="ECO:0000313" key="5">
    <source>
        <dbReference type="Proteomes" id="UP000541636"/>
    </source>
</evidence>
<dbReference type="Proteomes" id="UP000541636">
    <property type="component" value="Unassembled WGS sequence"/>
</dbReference>
<feature type="domain" description="Sulfatase-modifying factor enzyme-like" evidence="3">
    <location>
        <begin position="378"/>
        <end position="651"/>
    </location>
</feature>
<name>A0A846ZLH3_9GAMM</name>